<dbReference type="Proteomes" id="UP001157502">
    <property type="component" value="Chromosome 16"/>
</dbReference>
<protein>
    <submittedName>
        <fullName evidence="1">Uncharacterized protein</fullName>
    </submittedName>
</protein>
<evidence type="ECO:0000313" key="2">
    <source>
        <dbReference type="Proteomes" id="UP001157502"/>
    </source>
</evidence>
<keyword evidence="2" id="KW-1185">Reference proteome</keyword>
<name>A0ACC2G9V5_DALPE</name>
<gene>
    <name evidence="1" type="ORF">DPEC_G00203930</name>
</gene>
<dbReference type="EMBL" id="CM055743">
    <property type="protein sequence ID" value="KAJ8000352.1"/>
    <property type="molecule type" value="Genomic_DNA"/>
</dbReference>
<sequence length="102" mass="11081">MSHIHLHRHSCHPGLRSSPKSLPTYGAFLWASSWTVVKSSVLASGNKSLHPPIGWGPNRPVSALAHKTEGVNDVDGRCHRPNDVTGFGSHKKRGTRTSQPES</sequence>
<organism evidence="1 2">
    <name type="scientific">Dallia pectoralis</name>
    <name type="common">Alaska blackfish</name>
    <dbReference type="NCBI Taxonomy" id="75939"/>
    <lineage>
        <taxon>Eukaryota</taxon>
        <taxon>Metazoa</taxon>
        <taxon>Chordata</taxon>
        <taxon>Craniata</taxon>
        <taxon>Vertebrata</taxon>
        <taxon>Euteleostomi</taxon>
        <taxon>Actinopterygii</taxon>
        <taxon>Neopterygii</taxon>
        <taxon>Teleostei</taxon>
        <taxon>Protacanthopterygii</taxon>
        <taxon>Esociformes</taxon>
        <taxon>Umbridae</taxon>
        <taxon>Dallia</taxon>
    </lineage>
</organism>
<evidence type="ECO:0000313" key="1">
    <source>
        <dbReference type="EMBL" id="KAJ8000352.1"/>
    </source>
</evidence>
<reference evidence="1" key="1">
    <citation type="submission" date="2021-05" db="EMBL/GenBank/DDBJ databases">
        <authorList>
            <person name="Pan Q."/>
            <person name="Jouanno E."/>
            <person name="Zahm M."/>
            <person name="Klopp C."/>
            <person name="Cabau C."/>
            <person name="Louis A."/>
            <person name="Berthelot C."/>
            <person name="Parey E."/>
            <person name="Roest Crollius H."/>
            <person name="Montfort J."/>
            <person name="Robinson-Rechavi M."/>
            <person name="Bouchez O."/>
            <person name="Lampietro C."/>
            <person name="Lopez Roques C."/>
            <person name="Donnadieu C."/>
            <person name="Postlethwait J."/>
            <person name="Bobe J."/>
            <person name="Dillon D."/>
            <person name="Chandos A."/>
            <person name="von Hippel F."/>
            <person name="Guiguen Y."/>
        </authorList>
    </citation>
    <scope>NUCLEOTIDE SEQUENCE</scope>
    <source>
        <strain evidence="1">YG-Jan2019</strain>
    </source>
</reference>
<proteinExistence type="predicted"/>
<comment type="caution">
    <text evidence="1">The sequence shown here is derived from an EMBL/GenBank/DDBJ whole genome shotgun (WGS) entry which is preliminary data.</text>
</comment>
<accession>A0ACC2G9V5</accession>